<evidence type="ECO:0000256" key="3">
    <source>
        <dbReference type="ARBA" id="ARBA00004574"/>
    </source>
</evidence>
<dbReference type="InterPro" id="IPR011084">
    <property type="entry name" value="DRMBL"/>
</dbReference>
<organism evidence="19 20">
    <name type="scientific">Eptatretus burgeri</name>
    <name type="common">Inshore hagfish</name>
    <dbReference type="NCBI Taxonomy" id="7764"/>
    <lineage>
        <taxon>Eukaryota</taxon>
        <taxon>Metazoa</taxon>
        <taxon>Chordata</taxon>
        <taxon>Craniata</taxon>
        <taxon>Vertebrata</taxon>
        <taxon>Cyclostomata</taxon>
        <taxon>Myxini</taxon>
        <taxon>Myxiniformes</taxon>
        <taxon>Myxinidae</taxon>
        <taxon>Eptatretinae</taxon>
        <taxon>Eptatretus</taxon>
    </lineage>
</organism>
<evidence type="ECO:0000256" key="1">
    <source>
        <dbReference type="ARBA" id="ARBA00001526"/>
    </source>
</evidence>
<dbReference type="Gene3D" id="3.40.50.12650">
    <property type="match status" value="1"/>
</dbReference>
<dbReference type="CDD" id="cd16273">
    <property type="entry name" value="SNM1A-1C-like_MBL-fold"/>
    <property type="match status" value="1"/>
</dbReference>
<evidence type="ECO:0000256" key="15">
    <source>
        <dbReference type="ARBA" id="ARBA00041693"/>
    </source>
</evidence>
<keyword evidence="7" id="KW-0540">Nuclease</keyword>
<dbReference type="Pfam" id="PF07522">
    <property type="entry name" value="DRMBL"/>
    <property type="match status" value="1"/>
</dbReference>
<keyword evidence="9" id="KW-0378">Hydrolase</keyword>
<reference evidence="19" key="1">
    <citation type="submission" date="2025-08" db="UniProtKB">
        <authorList>
            <consortium name="Ensembl"/>
        </authorList>
    </citation>
    <scope>IDENTIFICATION</scope>
</reference>
<dbReference type="InterPro" id="IPR036866">
    <property type="entry name" value="RibonucZ/Hydroxyglut_hydro"/>
</dbReference>
<dbReference type="GO" id="GO:0005634">
    <property type="term" value="C:nucleus"/>
    <property type="evidence" value="ECO:0007669"/>
    <property type="project" value="UniProtKB-SubCell"/>
</dbReference>
<evidence type="ECO:0000256" key="9">
    <source>
        <dbReference type="ARBA" id="ARBA00022801"/>
    </source>
</evidence>
<evidence type="ECO:0000256" key="13">
    <source>
        <dbReference type="ARBA" id="ARBA00023242"/>
    </source>
</evidence>
<dbReference type="Proteomes" id="UP000694388">
    <property type="component" value="Unplaced"/>
</dbReference>
<evidence type="ECO:0000256" key="11">
    <source>
        <dbReference type="ARBA" id="ARBA00022895"/>
    </source>
</evidence>
<dbReference type="GO" id="GO:0003684">
    <property type="term" value="F:damaged DNA binding"/>
    <property type="evidence" value="ECO:0007669"/>
    <property type="project" value="TreeGrafter"/>
</dbReference>
<dbReference type="GO" id="GO:0008800">
    <property type="term" value="F:beta-lactamase activity"/>
    <property type="evidence" value="ECO:0007669"/>
    <property type="project" value="UniProtKB-EC"/>
</dbReference>
<dbReference type="GeneTree" id="ENSGT00940000158175"/>
<comment type="subcellular location">
    <subcellularLocation>
        <location evidence="3">Chromosome</location>
        <location evidence="3">Telomere</location>
    </subcellularLocation>
    <subcellularLocation>
        <location evidence="2">Nucleus</location>
    </subcellularLocation>
</comment>
<dbReference type="OMA" id="RHEANLY"/>
<dbReference type="SMART" id="SM00849">
    <property type="entry name" value="Lactamase_B"/>
    <property type="match status" value="1"/>
</dbReference>
<accession>A0A8C4WV19</accession>
<name>A0A8C4WV19_EPTBU</name>
<evidence type="ECO:0000313" key="20">
    <source>
        <dbReference type="Proteomes" id="UP000694388"/>
    </source>
</evidence>
<evidence type="ECO:0000256" key="6">
    <source>
        <dbReference type="ARBA" id="ARBA00022454"/>
    </source>
</evidence>
<evidence type="ECO:0000256" key="4">
    <source>
        <dbReference type="ARBA" id="ARBA00010304"/>
    </source>
</evidence>
<evidence type="ECO:0000256" key="14">
    <source>
        <dbReference type="ARBA" id="ARBA00039555"/>
    </source>
</evidence>
<dbReference type="EC" id="3.5.2.6" evidence="5"/>
<keyword evidence="8" id="KW-0227">DNA damage</keyword>
<keyword evidence="20" id="KW-1185">Reference proteome</keyword>
<keyword evidence="11" id="KW-0779">Telomere</keyword>
<evidence type="ECO:0000256" key="10">
    <source>
        <dbReference type="ARBA" id="ARBA00022839"/>
    </source>
</evidence>
<evidence type="ECO:0000313" key="19">
    <source>
        <dbReference type="Ensembl" id="ENSEBUP00000012761.1"/>
    </source>
</evidence>
<evidence type="ECO:0000256" key="12">
    <source>
        <dbReference type="ARBA" id="ARBA00023204"/>
    </source>
</evidence>
<evidence type="ECO:0000256" key="8">
    <source>
        <dbReference type="ARBA" id="ARBA00022763"/>
    </source>
</evidence>
<keyword evidence="6" id="KW-0158">Chromosome</keyword>
<keyword evidence="13" id="KW-0539">Nucleus</keyword>
<keyword evidence="10" id="KW-0269">Exonuclease</keyword>
<dbReference type="AlphaFoldDB" id="A0A8C4WV19"/>
<feature type="compositionally biased region" description="Basic and acidic residues" evidence="17">
    <location>
        <begin position="446"/>
        <end position="457"/>
    </location>
</feature>
<evidence type="ECO:0000256" key="7">
    <source>
        <dbReference type="ARBA" id="ARBA00022722"/>
    </source>
</evidence>
<feature type="region of interest" description="Disordered" evidence="17">
    <location>
        <begin position="360"/>
        <end position="383"/>
    </location>
</feature>
<dbReference type="GO" id="GO:0000781">
    <property type="term" value="C:chromosome, telomeric region"/>
    <property type="evidence" value="ECO:0007669"/>
    <property type="project" value="UniProtKB-SubCell"/>
</dbReference>
<dbReference type="Ensembl" id="ENSEBUT00000013337.1">
    <property type="protein sequence ID" value="ENSEBUP00000012761.1"/>
    <property type="gene ID" value="ENSEBUG00000008103.1"/>
</dbReference>
<protein>
    <recommendedName>
        <fullName evidence="14">5' exonuclease Apollo</fullName>
        <ecNumber evidence="5">3.5.2.6</ecNumber>
    </recommendedName>
    <alternativeName>
        <fullName evidence="15">DNA cross-link repair 1B protein</fullName>
    </alternativeName>
    <alternativeName>
        <fullName evidence="16">SNM1 homolog B</fullName>
    </alternativeName>
</protein>
<evidence type="ECO:0000256" key="5">
    <source>
        <dbReference type="ARBA" id="ARBA00012865"/>
    </source>
</evidence>
<dbReference type="SUPFAM" id="SSF56281">
    <property type="entry name" value="Metallo-hydrolase/oxidoreductase"/>
    <property type="match status" value="1"/>
</dbReference>
<evidence type="ECO:0000256" key="17">
    <source>
        <dbReference type="SAM" id="MobiDB-lite"/>
    </source>
</evidence>
<evidence type="ECO:0000259" key="18">
    <source>
        <dbReference type="SMART" id="SM00849"/>
    </source>
</evidence>
<keyword evidence="12" id="KW-0234">DNA repair</keyword>
<sequence length="528" mass="58955">MNGTVIPHTPLAVDWWYPRRIRTARLYFLTHAHADHTGGLTPSWNLPIYCSPLTARIIQHKLQISPKVLRPLEVGTSHLLNVDDEGLETITVTLIDANHCPGSVMFLFEGYFGTILYTGDFRFSSAMLEEPPLNNKKAIDVLYLDNTYCLPDHDIPSREEATGTIKDIISRNPEHDITLKLNLLGKESLLEELALEFNSWVIVSPQRLQMARVLGLRDVFTVERGSGRFRVQDPKCLQFDHRSVITIIPTGRRVPECRPWLYVVPYSDHSPLRELQTFVQALWPAKVRPIVKNGRHEANLYDLLGVSPSPCCIPLVPESVKRFMRLTYTWDGTLTVPVPLRSLLIRPKAIQPGVSFEPIEQISGSHDSNAHGEGELLNEGAGDPCSGSKVNVPCKSENSSPALTGGRPRVAGEDCELHTDKKLLNRALTQTVPSKAVLLEAHTAKEQEHRVPVEQHGLDSNSSSVPIQSKMTTSSPDVLSNRSKWQKMEPQVKAPWWATFVTSHCGTDVAINKYVSNVLAEIGYQDST</sequence>
<proteinExistence type="inferred from homology"/>
<feature type="region of interest" description="Disordered" evidence="17">
    <location>
        <begin position="446"/>
        <end position="482"/>
    </location>
</feature>
<evidence type="ECO:0000256" key="16">
    <source>
        <dbReference type="ARBA" id="ARBA00042738"/>
    </source>
</evidence>
<reference evidence="19" key="2">
    <citation type="submission" date="2025-09" db="UniProtKB">
        <authorList>
            <consortium name="Ensembl"/>
        </authorList>
    </citation>
    <scope>IDENTIFICATION</scope>
</reference>
<dbReference type="GO" id="GO:0006303">
    <property type="term" value="P:double-strand break repair via nonhomologous end joining"/>
    <property type="evidence" value="ECO:0007669"/>
    <property type="project" value="TreeGrafter"/>
</dbReference>
<dbReference type="PANTHER" id="PTHR23240:SF26">
    <property type="entry name" value="5' EXONUCLEASE APOLLO"/>
    <property type="match status" value="1"/>
</dbReference>
<dbReference type="GO" id="GO:0035312">
    <property type="term" value="F:5'-3' DNA exonuclease activity"/>
    <property type="evidence" value="ECO:0007669"/>
    <property type="project" value="TreeGrafter"/>
</dbReference>
<dbReference type="GO" id="GO:0000723">
    <property type="term" value="P:telomere maintenance"/>
    <property type="evidence" value="ECO:0007669"/>
    <property type="project" value="TreeGrafter"/>
</dbReference>
<comment type="catalytic activity">
    <reaction evidence="1">
        <text>a beta-lactam + H2O = a substituted beta-amino acid</text>
        <dbReference type="Rhea" id="RHEA:20401"/>
        <dbReference type="ChEBI" id="CHEBI:15377"/>
        <dbReference type="ChEBI" id="CHEBI:35627"/>
        <dbReference type="ChEBI" id="CHEBI:140347"/>
        <dbReference type="EC" id="3.5.2.6"/>
    </reaction>
</comment>
<dbReference type="GO" id="GO:0036297">
    <property type="term" value="P:interstrand cross-link repair"/>
    <property type="evidence" value="ECO:0007669"/>
    <property type="project" value="TreeGrafter"/>
</dbReference>
<evidence type="ECO:0000256" key="2">
    <source>
        <dbReference type="ARBA" id="ARBA00004123"/>
    </source>
</evidence>
<dbReference type="InterPro" id="IPR001279">
    <property type="entry name" value="Metallo-B-lactamas"/>
</dbReference>
<dbReference type="Gene3D" id="3.60.15.10">
    <property type="entry name" value="Ribonuclease Z/Hydroxyacylglutathione hydrolase-like"/>
    <property type="match status" value="1"/>
</dbReference>
<dbReference type="Pfam" id="PF00753">
    <property type="entry name" value="Lactamase_B"/>
    <property type="match status" value="1"/>
</dbReference>
<feature type="domain" description="Metallo-beta-lactamase" evidence="18">
    <location>
        <begin position="1"/>
        <end position="153"/>
    </location>
</feature>
<comment type="similarity">
    <text evidence="4">Belongs to the DNA repair metallo-beta-lactamase (DRMBL) family.</text>
</comment>
<feature type="compositionally biased region" description="Polar residues" evidence="17">
    <location>
        <begin position="458"/>
        <end position="482"/>
    </location>
</feature>
<dbReference type="PANTHER" id="PTHR23240">
    <property type="entry name" value="DNA CROSS-LINK REPAIR PROTEIN PSO2/SNM1-RELATED"/>
    <property type="match status" value="1"/>
</dbReference>